<dbReference type="Proteomes" id="UP000253845">
    <property type="component" value="Unassembled WGS sequence"/>
</dbReference>
<sequence length="176" mass="20110">MKNHALGYKTEQNTRSALAMVSLPFSLGNPATFAFNRNSSSALCSPHSPVFASTQNTRIHTSPLQSFDGATQRLIFVPRTMTQGMHRRQSEHTQRRCWAVYSTINTCWREQVFRQQGKRGTYAERSNIKERTALCESVVAGAQVISHHYAITDHEQKQEKKKIKHIRRNMYTIGEA</sequence>
<protein>
    <submittedName>
        <fullName evidence="1">Uncharacterized protein</fullName>
    </submittedName>
</protein>
<proteinExistence type="predicted"/>
<accession>A0A370C9N3</accession>
<evidence type="ECO:0000313" key="1">
    <source>
        <dbReference type="EMBL" id="RDH24508.1"/>
    </source>
</evidence>
<dbReference type="AlphaFoldDB" id="A0A370C9N3"/>
<reference evidence="1 2" key="1">
    <citation type="submission" date="2018-07" db="EMBL/GenBank/DDBJ databases">
        <title>Section-level genome sequencing of Aspergillus section Nigri to investigate inter- and intra-species variation.</title>
        <authorList>
            <consortium name="DOE Joint Genome Institute"/>
            <person name="Vesth T.C."/>
            <person name="Nybo J.L."/>
            <person name="Theobald S."/>
            <person name="Frisvad J.C."/>
            <person name="Larsen T.O."/>
            <person name="Nielsen K.F."/>
            <person name="Hoof J.B."/>
            <person name="Brandl J."/>
            <person name="Salamov A."/>
            <person name="Riley R."/>
            <person name="Gladden J.M."/>
            <person name="Phatale P."/>
            <person name="Nielsen M.T."/>
            <person name="Lyhne E.K."/>
            <person name="Kogle M.E."/>
            <person name="Strasser K."/>
            <person name="McDonnell E."/>
            <person name="Barry K."/>
            <person name="Clum A."/>
            <person name="Chen C."/>
            <person name="Nolan M."/>
            <person name="Sandor L."/>
            <person name="Kuo A."/>
            <person name="Lipzen A."/>
            <person name="Hainaut M."/>
            <person name="Drula E."/>
            <person name="Tsang A."/>
            <person name="Magnuson J.K."/>
            <person name="Henrissat B."/>
            <person name="Wiebenga A."/>
            <person name="Simmons B.A."/>
            <person name="Makela M.R."/>
            <person name="De vries R.P."/>
            <person name="Grigoriev I.V."/>
            <person name="Mortensen U.H."/>
            <person name="Baker S.E."/>
            <person name="Andersen M.R."/>
        </authorList>
    </citation>
    <scope>NUCLEOTIDE SEQUENCE [LARGE SCALE GENOMIC DNA]</scope>
    <source>
        <strain evidence="1 2">ATCC 13496</strain>
    </source>
</reference>
<organism evidence="1 2">
    <name type="scientific">Aspergillus niger ATCC 13496</name>
    <dbReference type="NCBI Taxonomy" id="1353008"/>
    <lineage>
        <taxon>Eukaryota</taxon>
        <taxon>Fungi</taxon>
        <taxon>Dikarya</taxon>
        <taxon>Ascomycota</taxon>
        <taxon>Pezizomycotina</taxon>
        <taxon>Eurotiomycetes</taxon>
        <taxon>Eurotiomycetidae</taxon>
        <taxon>Eurotiales</taxon>
        <taxon>Aspergillaceae</taxon>
        <taxon>Aspergillus</taxon>
        <taxon>Aspergillus subgen. Circumdati</taxon>
    </lineage>
</organism>
<dbReference type="EMBL" id="KZ851901">
    <property type="protein sequence ID" value="RDH24508.1"/>
    <property type="molecule type" value="Genomic_DNA"/>
</dbReference>
<dbReference type="VEuPathDB" id="FungiDB:M747DRAFT_86214"/>
<name>A0A370C9N3_ASPNG</name>
<evidence type="ECO:0000313" key="2">
    <source>
        <dbReference type="Proteomes" id="UP000253845"/>
    </source>
</evidence>
<gene>
    <name evidence="1" type="ORF">M747DRAFT_86214</name>
</gene>